<dbReference type="GO" id="GO:0006952">
    <property type="term" value="P:defense response"/>
    <property type="evidence" value="ECO:0007669"/>
    <property type="project" value="UniProtKB-KW"/>
</dbReference>
<keyword evidence="4" id="KW-0547">Nucleotide-binding</keyword>
<feature type="non-terminal residue" evidence="7">
    <location>
        <position position="1"/>
    </location>
</feature>
<evidence type="ECO:0000256" key="3">
    <source>
        <dbReference type="ARBA" id="ARBA00022737"/>
    </source>
</evidence>
<evidence type="ECO:0000313" key="8">
    <source>
        <dbReference type="Proteomes" id="UP000324897"/>
    </source>
</evidence>
<proteinExistence type="inferred from homology"/>
<dbReference type="GO" id="GO:0000166">
    <property type="term" value="F:nucleotide binding"/>
    <property type="evidence" value="ECO:0007669"/>
    <property type="project" value="UniProtKB-KW"/>
</dbReference>
<dbReference type="AlphaFoldDB" id="A0A5J9UKQ2"/>
<evidence type="ECO:0000259" key="6">
    <source>
        <dbReference type="Pfam" id="PF18052"/>
    </source>
</evidence>
<keyword evidence="5" id="KW-0611">Plant defense</keyword>
<dbReference type="Pfam" id="PF18052">
    <property type="entry name" value="Rx_N"/>
    <property type="match status" value="1"/>
</dbReference>
<evidence type="ECO:0000313" key="7">
    <source>
        <dbReference type="EMBL" id="TVU23878.1"/>
    </source>
</evidence>
<sequence>MTLGGLMDQSMGRPTSILTGETCMQSRATSRASHRHALPHVIARGRAEDKSGLGSVIPKLLQLLGDEYKLQRGVKKNVDSLSKELKHIHAFLSKVSDVP</sequence>
<dbReference type="EMBL" id="RWGY01000013">
    <property type="protein sequence ID" value="TVU23878.1"/>
    <property type="molecule type" value="Genomic_DNA"/>
</dbReference>
<dbReference type="OrthoDB" id="679730at2759"/>
<organism evidence="7 8">
    <name type="scientific">Eragrostis curvula</name>
    <name type="common">weeping love grass</name>
    <dbReference type="NCBI Taxonomy" id="38414"/>
    <lineage>
        <taxon>Eukaryota</taxon>
        <taxon>Viridiplantae</taxon>
        <taxon>Streptophyta</taxon>
        <taxon>Embryophyta</taxon>
        <taxon>Tracheophyta</taxon>
        <taxon>Spermatophyta</taxon>
        <taxon>Magnoliopsida</taxon>
        <taxon>Liliopsida</taxon>
        <taxon>Poales</taxon>
        <taxon>Poaceae</taxon>
        <taxon>PACMAD clade</taxon>
        <taxon>Chloridoideae</taxon>
        <taxon>Eragrostideae</taxon>
        <taxon>Eragrostidinae</taxon>
        <taxon>Eragrostis</taxon>
    </lineage>
</organism>
<evidence type="ECO:0000256" key="5">
    <source>
        <dbReference type="ARBA" id="ARBA00022821"/>
    </source>
</evidence>
<keyword evidence="8" id="KW-1185">Reference proteome</keyword>
<comment type="similarity">
    <text evidence="1">Belongs to the disease resistance NB-LRR family.</text>
</comment>
<dbReference type="InterPro" id="IPR041118">
    <property type="entry name" value="Rx_N"/>
</dbReference>
<dbReference type="Gramene" id="TVU23878">
    <property type="protein sequence ID" value="TVU23878"/>
    <property type="gene ID" value="EJB05_26263"/>
</dbReference>
<reference evidence="7 8" key="1">
    <citation type="journal article" date="2019" name="Sci. Rep.">
        <title>A high-quality genome of Eragrostis curvula grass provides insights into Poaceae evolution and supports new strategies to enhance forage quality.</title>
        <authorList>
            <person name="Carballo J."/>
            <person name="Santos B.A.C.M."/>
            <person name="Zappacosta D."/>
            <person name="Garbus I."/>
            <person name="Selva J.P."/>
            <person name="Gallo C.A."/>
            <person name="Diaz A."/>
            <person name="Albertini E."/>
            <person name="Caccamo M."/>
            <person name="Echenique V."/>
        </authorList>
    </citation>
    <scope>NUCLEOTIDE SEQUENCE [LARGE SCALE GENOMIC DNA]</scope>
    <source>
        <strain evidence="8">cv. Victoria</strain>
        <tissue evidence="7">Leaf</tissue>
    </source>
</reference>
<name>A0A5J9UKQ2_9POAL</name>
<protein>
    <recommendedName>
        <fullName evidence="6">Disease resistance N-terminal domain-containing protein</fullName>
    </recommendedName>
</protein>
<dbReference type="Proteomes" id="UP000324897">
    <property type="component" value="Chromosome 2"/>
</dbReference>
<gene>
    <name evidence="7" type="ORF">EJB05_26263</name>
</gene>
<keyword evidence="3" id="KW-0677">Repeat</keyword>
<evidence type="ECO:0000256" key="1">
    <source>
        <dbReference type="ARBA" id="ARBA00008894"/>
    </source>
</evidence>
<keyword evidence="2" id="KW-0433">Leucine-rich repeat</keyword>
<evidence type="ECO:0000256" key="2">
    <source>
        <dbReference type="ARBA" id="ARBA00022614"/>
    </source>
</evidence>
<accession>A0A5J9UKQ2</accession>
<comment type="caution">
    <text evidence="7">The sequence shown here is derived from an EMBL/GenBank/DDBJ whole genome shotgun (WGS) entry which is preliminary data.</text>
</comment>
<evidence type="ECO:0000256" key="4">
    <source>
        <dbReference type="ARBA" id="ARBA00022741"/>
    </source>
</evidence>
<dbReference type="Gene3D" id="1.20.5.4130">
    <property type="match status" value="1"/>
</dbReference>
<feature type="domain" description="Disease resistance N-terminal" evidence="6">
    <location>
        <begin position="53"/>
        <end position="96"/>
    </location>
</feature>